<gene>
    <name evidence="8" type="ORF">IW967_12350</name>
</gene>
<evidence type="ECO:0000313" key="8">
    <source>
        <dbReference type="EMBL" id="MBF8378646.1"/>
    </source>
</evidence>
<organism evidence="8 9">
    <name type="scientific">Alicyclobacillus mali</name>
    <name type="common">ex Roth et al. 2021</name>
    <dbReference type="NCBI Taxonomy" id="1123961"/>
    <lineage>
        <taxon>Bacteria</taxon>
        <taxon>Bacillati</taxon>
        <taxon>Bacillota</taxon>
        <taxon>Bacilli</taxon>
        <taxon>Bacillales</taxon>
        <taxon>Alicyclobacillaceae</taxon>
        <taxon>Alicyclobacillus</taxon>
    </lineage>
</organism>
<dbReference type="PANTHER" id="PTHR11070:SF2">
    <property type="entry name" value="ATP-DEPENDENT DNA HELICASE SRS2"/>
    <property type="match status" value="1"/>
</dbReference>
<dbReference type="PANTHER" id="PTHR11070">
    <property type="entry name" value="UVRD / RECB / PCRA DNA HELICASE FAMILY MEMBER"/>
    <property type="match status" value="1"/>
</dbReference>
<keyword evidence="2 6" id="KW-0378">Hydrolase</keyword>
<sequence length="454" mass="52331">MWTEEQWAAIEPKDVSSVVVAAPGSGKTTVMTEHMAQVIATGRTPAQRILAMTFTRQAAEHMRQKLRRHERLRPVAVESCVMGTFHAVFFRALLEADWEVRPVLSQRDQYALMREAVVDVLGERRAVTMYELQSYLTMYSWTVGRQAWDELGDKEKRIFETFVRKKQASNYWDHDDILLASLQLLRSKTVPKIRLCEMSYILVDEFQDTNELQWELLTSLVQRNGAFAFVVGDDDQSIYAFRGASPVYLQRAVEVLPKARQKLLTMNFRSDRRILHHAAQLIQHVKSRVDKPLRGVHDAEGICRAYEVQHRTAQWDVLARVVRRSVLRPYSVAILARTRNQLATAWTAMRSLLGAEWSLAARNVEFRTFHDSKGKEWDVVALLDMAVPYRAMTDSDDERRLLYVAMTRARHELYAFVPRVIQGTQCHIHPYLLEAGLRACPVSPKDIMEAFEIG</sequence>
<protein>
    <submittedName>
        <fullName evidence="8">UvrD-helicase domain-containing protein</fullName>
    </submittedName>
</protein>
<dbReference type="Proteomes" id="UP000642910">
    <property type="component" value="Unassembled WGS sequence"/>
</dbReference>
<evidence type="ECO:0000256" key="5">
    <source>
        <dbReference type="ARBA" id="ARBA00023125"/>
    </source>
</evidence>
<keyword evidence="5" id="KW-0238">DNA-binding</keyword>
<dbReference type="InterPro" id="IPR027417">
    <property type="entry name" value="P-loop_NTPase"/>
</dbReference>
<dbReference type="Gene3D" id="3.40.50.300">
    <property type="entry name" value="P-loop containing nucleotide triphosphate hydrolases"/>
    <property type="match status" value="2"/>
</dbReference>
<evidence type="ECO:0000256" key="6">
    <source>
        <dbReference type="PROSITE-ProRule" id="PRU00560"/>
    </source>
</evidence>
<keyword evidence="3 6" id="KW-0347">Helicase</keyword>
<evidence type="ECO:0000256" key="2">
    <source>
        <dbReference type="ARBA" id="ARBA00022801"/>
    </source>
</evidence>
<keyword evidence="1 6" id="KW-0547">Nucleotide-binding</keyword>
<evidence type="ECO:0000256" key="1">
    <source>
        <dbReference type="ARBA" id="ARBA00022741"/>
    </source>
</evidence>
<comment type="caution">
    <text evidence="8">The sequence shown here is derived from an EMBL/GenBank/DDBJ whole genome shotgun (WGS) entry which is preliminary data.</text>
</comment>
<keyword evidence="4 6" id="KW-0067">ATP-binding</keyword>
<feature type="binding site" evidence="6">
    <location>
        <begin position="21"/>
        <end position="28"/>
    </location>
    <ligand>
        <name>ATP</name>
        <dbReference type="ChEBI" id="CHEBI:30616"/>
    </ligand>
</feature>
<name>A0ABS0F5W5_9BACL</name>
<dbReference type="RefSeq" id="WP_195868148.1">
    <property type="nucleotide sequence ID" value="NZ_JAFMTU010000013.1"/>
</dbReference>
<dbReference type="PROSITE" id="PS51198">
    <property type="entry name" value="UVRD_HELICASE_ATP_BIND"/>
    <property type="match status" value="1"/>
</dbReference>
<evidence type="ECO:0000256" key="3">
    <source>
        <dbReference type="ARBA" id="ARBA00022806"/>
    </source>
</evidence>
<dbReference type="EMBL" id="JADPKZ010000047">
    <property type="protein sequence ID" value="MBF8378646.1"/>
    <property type="molecule type" value="Genomic_DNA"/>
</dbReference>
<dbReference type="InterPro" id="IPR027785">
    <property type="entry name" value="UvrD-like_helicase_C"/>
</dbReference>
<dbReference type="SUPFAM" id="SSF52540">
    <property type="entry name" value="P-loop containing nucleoside triphosphate hydrolases"/>
    <property type="match status" value="1"/>
</dbReference>
<dbReference type="CDD" id="cd17932">
    <property type="entry name" value="DEXQc_UvrD"/>
    <property type="match status" value="1"/>
</dbReference>
<keyword evidence="9" id="KW-1185">Reference proteome</keyword>
<proteinExistence type="predicted"/>
<reference evidence="8 9" key="1">
    <citation type="submission" date="2020-11" db="EMBL/GenBank/DDBJ databases">
        <title>Genomic insight of Alicyclobacillus mali FL 18 reveals a new arsenic-resistant strain, with potential in environmental biotechnology.</title>
        <authorList>
            <person name="Fiorentino G."/>
            <person name="Gallo G."/>
            <person name="Aulitto M."/>
        </authorList>
    </citation>
    <scope>NUCLEOTIDE SEQUENCE [LARGE SCALE GENOMIC DNA]</scope>
    <source>
        <strain evidence="8 9">FL 18</strain>
    </source>
</reference>
<dbReference type="InterPro" id="IPR014016">
    <property type="entry name" value="UvrD-like_ATP-bd"/>
</dbReference>
<evidence type="ECO:0000259" key="7">
    <source>
        <dbReference type="PROSITE" id="PS51198"/>
    </source>
</evidence>
<evidence type="ECO:0000313" key="9">
    <source>
        <dbReference type="Proteomes" id="UP000642910"/>
    </source>
</evidence>
<accession>A0ABS0F5W5</accession>
<dbReference type="Pfam" id="PF13538">
    <property type="entry name" value="UvrD_C_2"/>
    <property type="match status" value="1"/>
</dbReference>
<dbReference type="Pfam" id="PF00580">
    <property type="entry name" value="UvrD-helicase"/>
    <property type="match status" value="1"/>
</dbReference>
<feature type="domain" description="UvrD-like helicase ATP-binding" evidence="7">
    <location>
        <begin position="1"/>
        <end position="271"/>
    </location>
</feature>
<evidence type="ECO:0000256" key="4">
    <source>
        <dbReference type="ARBA" id="ARBA00022840"/>
    </source>
</evidence>
<dbReference type="InterPro" id="IPR000212">
    <property type="entry name" value="DNA_helicase_UvrD/REP"/>
</dbReference>
<dbReference type="Gene3D" id="1.10.10.160">
    <property type="match status" value="1"/>
</dbReference>
<dbReference type="InterPro" id="IPR013986">
    <property type="entry name" value="DExx_box_DNA_helicase_dom_sf"/>
</dbReference>